<evidence type="ECO:0000256" key="3">
    <source>
        <dbReference type="ARBA" id="ARBA00022692"/>
    </source>
</evidence>
<organism evidence="7">
    <name type="scientific">hydrocarbon metagenome</name>
    <dbReference type="NCBI Taxonomy" id="938273"/>
    <lineage>
        <taxon>unclassified sequences</taxon>
        <taxon>metagenomes</taxon>
        <taxon>ecological metagenomes</taxon>
    </lineage>
</organism>
<dbReference type="PANTHER" id="PTHR34583:SF2">
    <property type="entry name" value="ANTIPORTER SUBUNIT MNHC2-RELATED"/>
    <property type="match status" value="1"/>
</dbReference>
<comment type="subcellular location">
    <subcellularLocation>
        <location evidence="1">Cell membrane</location>
        <topology evidence="1">Multi-pass membrane protein</topology>
    </subcellularLocation>
</comment>
<comment type="caution">
    <text evidence="7">The sequence shown here is derived from an EMBL/GenBank/DDBJ whole genome shotgun (WGS) entry which is preliminary data.</text>
</comment>
<feature type="transmembrane region" description="Helical" evidence="6">
    <location>
        <begin position="85"/>
        <end position="105"/>
    </location>
</feature>
<name>A0A0W8G871_9ZZZZ</name>
<dbReference type="NCBIfam" id="NF005624">
    <property type="entry name" value="PRK07375.2-3"/>
    <property type="match status" value="1"/>
</dbReference>
<protein>
    <submittedName>
        <fullName evidence="7">Ph adaptation potassium efflux system protein c</fullName>
    </submittedName>
</protein>
<dbReference type="Gene3D" id="1.10.287.3510">
    <property type="match status" value="1"/>
</dbReference>
<evidence type="ECO:0000256" key="4">
    <source>
        <dbReference type="ARBA" id="ARBA00022989"/>
    </source>
</evidence>
<keyword evidence="3 6" id="KW-0812">Transmembrane</keyword>
<evidence type="ECO:0000256" key="6">
    <source>
        <dbReference type="SAM" id="Phobius"/>
    </source>
</evidence>
<dbReference type="InterPro" id="IPR039428">
    <property type="entry name" value="NUOK/Mnh_C1-like"/>
</dbReference>
<proteinExistence type="predicted"/>
<accession>A0A0W8G871</accession>
<dbReference type="AlphaFoldDB" id="A0A0W8G871"/>
<sequence length="127" mass="13721">MHELLTEFANKFHYYGYFAIMMIGLYAMIAKTNLLKKCIGLGIFQTAIMLFYVSIGAKEGAGIPILDPAVGTADPAAYANPLPQVLMLTAIVVSVATLGVALALVQNIHRDHGTIEEDEILKGLRGK</sequence>
<feature type="transmembrane region" description="Helical" evidence="6">
    <location>
        <begin position="12"/>
        <end position="29"/>
    </location>
</feature>
<reference evidence="7" key="1">
    <citation type="journal article" date="2015" name="Proc. Natl. Acad. Sci. U.S.A.">
        <title>Networks of energetic and metabolic interactions define dynamics in microbial communities.</title>
        <authorList>
            <person name="Embree M."/>
            <person name="Liu J.K."/>
            <person name="Al-Bassam M.M."/>
            <person name="Zengler K."/>
        </authorList>
    </citation>
    <scope>NUCLEOTIDE SEQUENCE</scope>
</reference>
<feature type="transmembrane region" description="Helical" evidence="6">
    <location>
        <begin position="38"/>
        <end position="57"/>
    </location>
</feature>
<dbReference type="PANTHER" id="PTHR34583">
    <property type="entry name" value="ANTIPORTER SUBUNIT MNHC2-RELATED"/>
    <property type="match status" value="1"/>
</dbReference>
<keyword evidence="5 6" id="KW-0472">Membrane</keyword>
<keyword evidence="4 6" id="KW-1133">Transmembrane helix</keyword>
<evidence type="ECO:0000256" key="2">
    <source>
        <dbReference type="ARBA" id="ARBA00022475"/>
    </source>
</evidence>
<dbReference type="Pfam" id="PF00420">
    <property type="entry name" value="Oxidored_q2"/>
    <property type="match status" value="1"/>
</dbReference>
<dbReference type="EMBL" id="LNQE01000123">
    <property type="protein sequence ID" value="KUG29186.1"/>
    <property type="molecule type" value="Genomic_DNA"/>
</dbReference>
<evidence type="ECO:0000256" key="5">
    <source>
        <dbReference type="ARBA" id="ARBA00023136"/>
    </source>
</evidence>
<gene>
    <name evidence="7" type="ORF">ASZ90_000921</name>
</gene>
<evidence type="ECO:0000256" key="1">
    <source>
        <dbReference type="ARBA" id="ARBA00004651"/>
    </source>
</evidence>
<keyword evidence="2" id="KW-1003">Cell membrane</keyword>
<evidence type="ECO:0000313" key="7">
    <source>
        <dbReference type="EMBL" id="KUG29186.1"/>
    </source>
</evidence>
<dbReference type="InterPro" id="IPR050601">
    <property type="entry name" value="CPA3_antiporter_subunitC"/>
</dbReference>
<dbReference type="GO" id="GO:0005886">
    <property type="term" value="C:plasma membrane"/>
    <property type="evidence" value="ECO:0007669"/>
    <property type="project" value="UniProtKB-SubCell"/>
</dbReference>